<proteinExistence type="predicted"/>
<dbReference type="EMBL" id="QGNW01002185">
    <property type="protein sequence ID" value="RVW23859.1"/>
    <property type="molecule type" value="Genomic_DNA"/>
</dbReference>
<organism evidence="1 2">
    <name type="scientific">Vitis vinifera</name>
    <name type="common">Grape</name>
    <dbReference type="NCBI Taxonomy" id="29760"/>
    <lineage>
        <taxon>Eukaryota</taxon>
        <taxon>Viridiplantae</taxon>
        <taxon>Streptophyta</taxon>
        <taxon>Embryophyta</taxon>
        <taxon>Tracheophyta</taxon>
        <taxon>Spermatophyta</taxon>
        <taxon>Magnoliopsida</taxon>
        <taxon>eudicotyledons</taxon>
        <taxon>Gunneridae</taxon>
        <taxon>Pentapetalae</taxon>
        <taxon>rosids</taxon>
        <taxon>Vitales</taxon>
        <taxon>Vitaceae</taxon>
        <taxon>Viteae</taxon>
        <taxon>Vitis</taxon>
    </lineage>
</organism>
<comment type="caution">
    <text evidence="1">The sequence shown here is derived from an EMBL/GenBank/DDBJ whole genome shotgun (WGS) entry which is preliminary data.</text>
</comment>
<sequence>MMEKAQRFSLEKKAFHVRFEGFEKKRLVVNRAFGEGYYVEEFHGFQQKMHRKVRSSLNGGKLQQQWQGLGATKKCYFFNAGGPFLDDSLKRKGSAGMKVEVDHALARFFGQKGVVTIVPFSVEKGGYTVQLRRWSPREKTEVLGKFRRGWIDLRGLPFHLWSEEHSKKIVEKGTVVKDGRWAFTISVVVVGVEDEKWVRGMAELTRRRNESHSRTGGRRMIEKENLTTKRRLLFACFSCKRDDKLRSLFFLAGGSVPKNGLKKLRTSPNLSIFGYRQGLRRQSGPP</sequence>
<reference evidence="1 2" key="1">
    <citation type="journal article" date="2018" name="PLoS Genet.">
        <title>Population sequencing reveals clonal diversity and ancestral inbreeding in the grapevine cultivar Chardonnay.</title>
        <authorList>
            <person name="Roach M.J."/>
            <person name="Johnson D.L."/>
            <person name="Bohlmann J."/>
            <person name="van Vuuren H.J."/>
            <person name="Jones S.J."/>
            <person name="Pretorius I.S."/>
            <person name="Schmidt S.A."/>
            <person name="Borneman A.R."/>
        </authorList>
    </citation>
    <scope>NUCLEOTIDE SEQUENCE [LARGE SCALE GENOMIC DNA]</scope>
    <source>
        <strain evidence="2">cv. Chardonnay</strain>
        <tissue evidence="1">Leaf</tissue>
    </source>
</reference>
<gene>
    <name evidence="1" type="ORF">CK203_094439</name>
</gene>
<evidence type="ECO:0000313" key="2">
    <source>
        <dbReference type="Proteomes" id="UP000288805"/>
    </source>
</evidence>
<evidence type="ECO:0000313" key="1">
    <source>
        <dbReference type="EMBL" id="RVW23859.1"/>
    </source>
</evidence>
<protein>
    <submittedName>
        <fullName evidence="1">Uncharacterized protein</fullName>
    </submittedName>
</protein>
<dbReference type="Proteomes" id="UP000288805">
    <property type="component" value="Unassembled WGS sequence"/>
</dbReference>
<name>A0A438CL10_VITVI</name>
<accession>A0A438CL10</accession>
<dbReference type="AlphaFoldDB" id="A0A438CL10"/>